<feature type="region of interest" description="Disordered" evidence="1">
    <location>
        <begin position="285"/>
        <end position="347"/>
    </location>
</feature>
<protein>
    <submittedName>
        <fullName evidence="2">Uncharacterized protein</fullName>
    </submittedName>
</protein>
<dbReference type="Proteomes" id="UP000015100">
    <property type="component" value="Unassembled WGS sequence"/>
</dbReference>
<keyword evidence="3" id="KW-1185">Reference proteome</keyword>
<reference evidence="3" key="2">
    <citation type="submission" date="2013-04" db="EMBL/GenBank/DDBJ databases">
        <title>Genomic mechanisms accounting for the adaptation to parasitism in nematode-trapping fungi.</title>
        <authorList>
            <person name="Ahren D.G."/>
        </authorList>
    </citation>
    <scope>NUCLEOTIDE SEQUENCE [LARGE SCALE GENOMIC DNA]</scope>
    <source>
        <strain evidence="3">CBS 200.50</strain>
    </source>
</reference>
<feature type="compositionally biased region" description="Basic and acidic residues" evidence="1">
    <location>
        <begin position="316"/>
        <end position="329"/>
    </location>
</feature>
<name>S8AI64_DACHA</name>
<dbReference type="AlphaFoldDB" id="S8AI64"/>
<gene>
    <name evidence="2" type="ORF">H072_3372</name>
</gene>
<sequence length="623" mass="69798">MRLWGPKRTPVLPDPPSGPMKTMPLTYDILKSAYIYANPVHGDPPSIPFFEPYNYLPTSELSPYDTAAREGNGLEGVPMWDLTQNFLSNFITGLTPEEMEQISPMMDFSRDLDMNMNMDIDEQGSVMEWNTPGSEEYNVASTALPDSFTDLLFAPSALAEKAILEPKDSLAQEALYHNQEAYDLMEIVQEPQEVVYNISEPSAPMYQATFHQSSENPGILFSTPDEILHRIANEKRVMIGNIDSRPLDTQPQTQTQHQPQADPTYLTGWSQKYENQNPAQAMRVPVYGNKNGTKPAKAKPSFPNSPLRLPGIQEPLTKENRREVVDKISHSPTPPSPPSPEDPKGKRAIRSSEYYLAEPIYFIPSLKIIDMIRSSPAATVIATLALFGVLTVALPHPDTNINVFNKRGALTDEQKSECKIIRGENSDSPADGFQTQCFYQRQDAMEAGVNAIELTTFLTRNWSATWDSMQYTLKTGPGLETCQPVFCIGDYASVTVCDTKPPTENKETSWTGMEIFESLQRLKDAFWPGKPWERLEDNPASFTPGWVQQNVETYSCCSDLYVNGQQSLSSDRMWGFTQPKQNNKLKIIIKPEVVPRDAQGQPTARQMCDQSKNIVGVPIQSTI</sequence>
<evidence type="ECO:0000313" key="3">
    <source>
        <dbReference type="Proteomes" id="UP000015100"/>
    </source>
</evidence>
<feature type="compositionally biased region" description="Low complexity" evidence="1">
    <location>
        <begin position="247"/>
        <end position="264"/>
    </location>
</feature>
<feature type="region of interest" description="Disordered" evidence="1">
    <location>
        <begin position="244"/>
        <end position="265"/>
    </location>
</feature>
<reference evidence="2 3" key="1">
    <citation type="journal article" date="2013" name="PLoS Genet.">
        <title>Genomic mechanisms accounting for the adaptation to parasitism in nematode-trapping fungi.</title>
        <authorList>
            <person name="Meerupati T."/>
            <person name="Andersson K.M."/>
            <person name="Friman E."/>
            <person name="Kumar D."/>
            <person name="Tunlid A."/>
            <person name="Ahren D."/>
        </authorList>
    </citation>
    <scope>NUCLEOTIDE SEQUENCE [LARGE SCALE GENOMIC DNA]</scope>
    <source>
        <strain evidence="2 3">CBS 200.50</strain>
    </source>
</reference>
<dbReference type="OrthoDB" id="5415716at2759"/>
<organism evidence="2 3">
    <name type="scientific">Dactylellina haptotyla (strain CBS 200.50)</name>
    <name type="common">Nematode-trapping fungus</name>
    <name type="synonym">Monacrosporium haptotylum</name>
    <dbReference type="NCBI Taxonomy" id="1284197"/>
    <lineage>
        <taxon>Eukaryota</taxon>
        <taxon>Fungi</taxon>
        <taxon>Dikarya</taxon>
        <taxon>Ascomycota</taxon>
        <taxon>Pezizomycotina</taxon>
        <taxon>Orbiliomycetes</taxon>
        <taxon>Orbiliales</taxon>
        <taxon>Orbiliaceae</taxon>
        <taxon>Dactylellina</taxon>
    </lineage>
</organism>
<dbReference type="HOGENOM" id="CLU_438722_0_0_1"/>
<accession>S8AI64</accession>
<dbReference type="EMBL" id="AQGS01000107">
    <property type="protein sequence ID" value="EPS42584.1"/>
    <property type="molecule type" value="Genomic_DNA"/>
</dbReference>
<evidence type="ECO:0000313" key="2">
    <source>
        <dbReference type="EMBL" id="EPS42584.1"/>
    </source>
</evidence>
<evidence type="ECO:0000256" key="1">
    <source>
        <dbReference type="SAM" id="MobiDB-lite"/>
    </source>
</evidence>
<proteinExistence type="predicted"/>
<comment type="caution">
    <text evidence="2">The sequence shown here is derived from an EMBL/GenBank/DDBJ whole genome shotgun (WGS) entry which is preliminary data.</text>
</comment>